<sequence>MTHPPYSYRDDPQVPDFDDSRPLFVFDNVCVLCSGGARFIMQHDRKERIALTSAQGELGSALYRHYGLRMDDSYLFLADGQAYEMSEGYFQLARRLGGLWRLAGVFRIVPRPLRDAIYRFVARNRYRWFGKTEACALLTPDQRARLL</sequence>
<gene>
    <name evidence="1" type="ORF">SAMN04488060_1550</name>
</gene>
<accession>A0A1I5MUN9</accession>
<proteinExistence type="predicted"/>
<dbReference type="OrthoDB" id="9785438at2"/>
<dbReference type="EMBL" id="FOWZ01000002">
    <property type="protein sequence ID" value="SFP12786.1"/>
    <property type="molecule type" value="Genomic_DNA"/>
</dbReference>
<evidence type="ECO:0000313" key="1">
    <source>
        <dbReference type="EMBL" id="SFP12786.1"/>
    </source>
</evidence>
<evidence type="ECO:0000313" key="2">
    <source>
        <dbReference type="Proteomes" id="UP000199331"/>
    </source>
</evidence>
<dbReference type="InterPro" id="IPR052927">
    <property type="entry name" value="DCC_oxidoreductase"/>
</dbReference>
<organism evidence="1 2">
    <name type="scientific">Qipengyuania nanhaisediminis</name>
    <dbReference type="NCBI Taxonomy" id="604088"/>
    <lineage>
        <taxon>Bacteria</taxon>
        <taxon>Pseudomonadati</taxon>
        <taxon>Pseudomonadota</taxon>
        <taxon>Alphaproteobacteria</taxon>
        <taxon>Sphingomonadales</taxon>
        <taxon>Erythrobacteraceae</taxon>
        <taxon>Qipengyuania</taxon>
    </lineage>
</organism>
<dbReference type="STRING" id="604088.SAMN04488060_1550"/>
<dbReference type="AlphaFoldDB" id="A0A1I5MUN9"/>
<name>A0A1I5MUN9_9SPHN</name>
<reference evidence="2" key="1">
    <citation type="submission" date="2016-10" db="EMBL/GenBank/DDBJ databases">
        <authorList>
            <person name="Varghese N."/>
            <person name="Submissions S."/>
        </authorList>
    </citation>
    <scope>NUCLEOTIDE SEQUENCE [LARGE SCALE GENOMIC DNA]</scope>
    <source>
        <strain evidence="2">CGMCC 1.7715</strain>
    </source>
</reference>
<dbReference type="PANTHER" id="PTHR33639:SF2">
    <property type="entry name" value="DUF393 DOMAIN-CONTAINING PROTEIN"/>
    <property type="match status" value="1"/>
</dbReference>
<dbReference type="PANTHER" id="PTHR33639">
    <property type="entry name" value="THIOL-DISULFIDE OXIDOREDUCTASE DCC"/>
    <property type="match status" value="1"/>
</dbReference>
<keyword evidence="2" id="KW-1185">Reference proteome</keyword>
<dbReference type="InterPro" id="IPR007263">
    <property type="entry name" value="DCC1-like"/>
</dbReference>
<dbReference type="Pfam" id="PF04134">
    <property type="entry name" value="DCC1-like"/>
    <property type="match status" value="1"/>
</dbReference>
<dbReference type="RefSeq" id="WP_090479556.1">
    <property type="nucleotide sequence ID" value="NZ_FOWZ01000002.1"/>
</dbReference>
<dbReference type="Proteomes" id="UP000199331">
    <property type="component" value="Unassembled WGS sequence"/>
</dbReference>
<protein>
    <submittedName>
        <fullName evidence="1">Predicted thiol-disulfide oxidoreductase YuxK, DCC family</fullName>
    </submittedName>
</protein>
<dbReference type="GO" id="GO:0015035">
    <property type="term" value="F:protein-disulfide reductase activity"/>
    <property type="evidence" value="ECO:0007669"/>
    <property type="project" value="InterPro"/>
</dbReference>